<dbReference type="InterPro" id="IPR016035">
    <property type="entry name" value="Acyl_Trfase/lysoPLipase"/>
</dbReference>
<evidence type="ECO:0008006" key="3">
    <source>
        <dbReference type="Google" id="ProtNLM"/>
    </source>
</evidence>
<dbReference type="Gene3D" id="3.40.1090.10">
    <property type="entry name" value="Cytosolic phospholipase A2 catalytic domain"/>
    <property type="match status" value="1"/>
</dbReference>
<dbReference type="SUPFAM" id="SSF52151">
    <property type="entry name" value="FabD/lysophospholipase-like"/>
    <property type="match status" value="1"/>
</dbReference>
<evidence type="ECO:0000313" key="2">
    <source>
        <dbReference type="Proteomes" id="UP001201980"/>
    </source>
</evidence>
<reference evidence="1" key="1">
    <citation type="submission" date="2022-07" db="EMBL/GenBank/DDBJ databases">
        <title>Draft genome sequence of Zalerion maritima ATCC 34329, a (micro)plastics degrading marine fungus.</title>
        <authorList>
            <person name="Paco A."/>
            <person name="Goncalves M.F.M."/>
            <person name="Rocha-Santos T.A.P."/>
            <person name="Alves A."/>
        </authorList>
    </citation>
    <scope>NUCLEOTIDE SEQUENCE</scope>
    <source>
        <strain evidence="1">ATCC 34329</strain>
    </source>
</reference>
<dbReference type="Proteomes" id="UP001201980">
    <property type="component" value="Unassembled WGS sequence"/>
</dbReference>
<evidence type="ECO:0000313" key="1">
    <source>
        <dbReference type="EMBL" id="KAJ2897832.1"/>
    </source>
</evidence>
<keyword evidence="2" id="KW-1185">Reference proteome</keyword>
<proteinExistence type="predicted"/>
<dbReference type="AlphaFoldDB" id="A0AAD5RMC2"/>
<gene>
    <name evidence="1" type="ORF">MKZ38_004345</name>
</gene>
<sequence length="113" mass="12574">MILKQRVLYITANLKSTECRWEELPGNDMKVHGAALATSAAPIWLPEFVKPETRTRYSDGTFYQNGPGSAAFNEKDVLWPSVEDERNPLDFLLCLGTGRQASDSGIRAGSHDF</sequence>
<name>A0AAD5RMC2_9PEZI</name>
<dbReference type="EMBL" id="JAKWBI020000254">
    <property type="protein sequence ID" value="KAJ2897832.1"/>
    <property type="molecule type" value="Genomic_DNA"/>
</dbReference>
<comment type="caution">
    <text evidence="1">The sequence shown here is derived from an EMBL/GenBank/DDBJ whole genome shotgun (WGS) entry which is preliminary data.</text>
</comment>
<protein>
    <recommendedName>
        <fullName evidence="3">PNPLA domain-containing protein</fullName>
    </recommendedName>
</protein>
<accession>A0AAD5RMC2</accession>
<organism evidence="1 2">
    <name type="scientific">Zalerion maritima</name>
    <dbReference type="NCBI Taxonomy" id="339359"/>
    <lineage>
        <taxon>Eukaryota</taxon>
        <taxon>Fungi</taxon>
        <taxon>Dikarya</taxon>
        <taxon>Ascomycota</taxon>
        <taxon>Pezizomycotina</taxon>
        <taxon>Sordariomycetes</taxon>
        <taxon>Lulworthiomycetidae</taxon>
        <taxon>Lulworthiales</taxon>
        <taxon>Lulworthiaceae</taxon>
        <taxon>Zalerion</taxon>
    </lineage>
</organism>